<sequence>MNRFKTRRKAKAEPPGNLGIPDSAENPSTHSLNPLKKSKKKQQPPARPEIDLSNVLPSNDTFRTSLIMPKLSARFSMLRDQDDPLSLVGKANDDSVLDVKRQSRLLDYGFLRRDLSIISEVTSSGSLRAPFEAGQHESSISGESYGTEEESRNQGGVLNRSRPFESNNMFGGRQKAFKVMTSDLDESQSSGQKPPRGGALYEADVPTASFHGPKEMPLAESVSPQPSNREELTDVDHKEDMFERSSAISNKRTTSSSTNSGPSVTRTSTVASSVGSQIAALEASIAAASTSTAKPSKEPAGTSAQNVDRTPARPKRLYERGLDQHLHDQQSSALNRLDTIHRLRSRPPPLDIKQSKPRSASNPPDSLGRPKQMAVVPNRKEGSLPPSPAPGFDGFDFRFESLESKDSKPDLASAPLSSPTINRMEEPLPSPAAVSTASNGRRGSAATVSTHGGSQSSRRPSDANGVEKPLLRSKASPLVDKFQPSESKSRSSEEVENRNQSAGPRPNHVQAYGVFHRAAEKFKSDASTPNVQRENEAEGTFFANFSESESEHSNDWHVRSRNRGGSEDDPRPAPLRPSNAKVRRPSKETNGPKYPKLYTYSEQDMSPVSTTFPAFITGHQDQIHRSGNMPSNFNEDSPTLGPVSGLNGLIRQHLRMDSYQSSLNLAVDADASTAGIDFPEPLTPSETDDDRSGRLAGQRKGSQNSHDAAASPIGWPSSNTMDDSQSRLRQDAPKFAPWEEEARGRHARGGSTETQVERAEFANELAQRRRMIEQNVRAFTETDIRSASRAESTIPAHPLRDPPPKPSNPFGLLKSKSSKSSLSGKQEGSNKLSKVRLPNSNGLRSRQSEEELRRQLEEEILREIIRGPKIPGVQSKVWPREHQAIGRENEATHYSVRHASDPERPPSRSHQRTASRDRSVSEASAGRSRSRSRSRQREAPRHTVMEAFDSVFGETPAAGFSRPSPDMSGSMNSEHSSIASPSRFRSNSNSPALPNYFERPGVRPNHSRPASPAIGLSSHPSPAMPISGNSTPPLHDGVPISQNSPPNGPIFYGEQPLTRTYRKKPIQKSDISEPTFVSSTSSVTTIDLPQGASLRNHDGEGTSPPPVPPINPRRKRGTATQSFLGAFGGRNDKTEPAPAPQPSPVPQSAVSPLQPVEEQSSWSDDEDSPKRKPRHRLRKSISEGTSLRIRAKQQSVVVPNTPPLPRSPIPPATAEGHPF</sequence>
<evidence type="ECO:0000313" key="2">
    <source>
        <dbReference type="EMBL" id="KZF22853.1"/>
    </source>
</evidence>
<proteinExistence type="predicted"/>
<organism evidence="2 3">
    <name type="scientific">Xylona heveae (strain CBS 132557 / TC161)</name>
    <dbReference type="NCBI Taxonomy" id="1328760"/>
    <lineage>
        <taxon>Eukaryota</taxon>
        <taxon>Fungi</taxon>
        <taxon>Dikarya</taxon>
        <taxon>Ascomycota</taxon>
        <taxon>Pezizomycotina</taxon>
        <taxon>Xylonomycetes</taxon>
        <taxon>Xylonales</taxon>
        <taxon>Xylonaceae</taxon>
        <taxon>Xylona</taxon>
    </lineage>
</organism>
<feature type="region of interest" description="Disordered" evidence="1">
    <location>
        <begin position="865"/>
        <end position="1219"/>
    </location>
</feature>
<evidence type="ECO:0000256" key="1">
    <source>
        <dbReference type="SAM" id="MobiDB-lite"/>
    </source>
</evidence>
<feature type="region of interest" description="Disordered" evidence="1">
    <location>
        <begin position="289"/>
        <end position="316"/>
    </location>
</feature>
<dbReference type="EMBL" id="KV407458">
    <property type="protein sequence ID" value="KZF22853.1"/>
    <property type="molecule type" value="Genomic_DNA"/>
</dbReference>
<feature type="region of interest" description="Disordered" evidence="1">
    <location>
        <begin position="779"/>
        <end position="852"/>
    </location>
</feature>
<feature type="compositionally biased region" description="Polar residues" evidence="1">
    <location>
        <begin position="967"/>
        <end position="978"/>
    </location>
</feature>
<feature type="compositionally biased region" description="Basic and acidic residues" evidence="1">
    <location>
        <begin position="549"/>
        <end position="571"/>
    </location>
</feature>
<accession>A0A165H113</accession>
<dbReference type="AlphaFoldDB" id="A0A165H113"/>
<evidence type="ECO:0000313" key="3">
    <source>
        <dbReference type="Proteomes" id="UP000076632"/>
    </source>
</evidence>
<protein>
    <submittedName>
        <fullName evidence="2">Uncharacterized protein</fullName>
    </submittedName>
</protein>
<feature type="compositionally biased region" description="Basic residues" evidence="1">
    <location>
        <begin position="1"/>
        <end position="10"/>
    </location>
</feature>
<reference evidence="2 3" key="1">
    <citation type="journal article" date="2016" name="Fungal Biol.">
        <title>The genome of Xylona heveae provides a window into fungal endophytism.</title>
        <authorList>
            <person name="Gazis R."/>
            <person name="Kuo A."/>
            <person name="Riley R."/>
            <person name="LaButti K."/>
            <person name="Lipzen A."/>
            <person name="Lin J."/>
            <person name="Amirebrahimi M."/>
            <person name="Hesse C.N."/>
            <person name="Spatafora J.W."/>
            <person name="Henrissat B."/>
            <person name="Hainaut M."/>
            <person name="Grigoriev I.V."/>
            <person name="Hibbett D.S."/>
        </authorList>
    </citation>
    <scope>NUCLEOTIDE SEQUENCE [LARGE SCALE GENOMIC DNA]</scope>
    <source>
        <strain evidence="2 3">TC161</strain>
    </source>
</reference>
<keyword evidence="3" id="KW-1185">Reference proteome</keyword>
<feature type="compositionally biased region" description="Basic and acidic residues" evidence="1">
    <location>
        <begin position="935"/>
        <end position="944"/>
    </location>
</feature>
<name>A0A165H113_XYLHT</name>
<feature type="compositionally biased region" description="Basic and acidic residues" evidence="1">
    <location>
        <begin position="395"/>
        <end position="409"/>
    </location>
</feature>
<feature type="compositionally biased region" description="Basic and acidic residues" evidence="1">
    <location>
        <begin position="487"/>
        <end position="497"/>
    </location>
</feature>
<feature type="compositionally biased region" description="Low complexity" evidence="1">
    <location>
        <begin position="253"/>
        <end position="269"/>
    </location>
</feature>
<feature type="compositionally biased region" description="Low complexity" evidence="1">
    <location>
        <begin position="812"/>
        <end position="823"/>
    </location>
</feature>
<feature type="region of interest" description="Disordered" evidence="1">
    <location>
        <begin position="345"/>
        <end position="602"/>
    </location>
</feature>
<dbReference type="OrthoDB" id="5335210at2759"/>
<feature type="compositionally biased region" description="Basic and acidic residues" evidence="1">
    <location>
        <begin position="228"/>
        <end position="243"/>
    </location>
</feature>
<feature type="region of interest" description="Disordered" evidence="1">
    <location>
        <begin position="1"/>
        <end position="55"/>
    </location>
</feature>
<feature type="compositionally biased region" description="Polar residues" evidence="1">
    <location>
        <begin position="433"/>
        <end position="458"/>
    </location>
</feature>
<feature type="compositionally biased region" description="Low complexity" evidence="1">
    <location>
        <begin position="1146"/>
        <end position="1162"/>
    </location>
</feature>
<dbReference type="Proteomes" id="UP000076632">
    <property type="component" value="Unassembled WGS sequence"/>
</dbReference>
<feature type="region of interest" description="Disordered" evidence="1">
    <location>
        <begin position="674"/>
        <end position="762"/>
    </location>
</feature>
<gene>
    <name evidence="2" type="ORF">L228DRAFT_268234</name>
</gene>
<dbReference type="GeneID" id="28900234"/>
<dbReference type="RefSeq" id="XP_018188408.1">
    <property type="nucleotide sequence ID" value="XM_018335097.1"/>
</dbReference>
<dbReference type="OMA" id="MGLFNKP"/>
<dbReference type="InParanoid" id="A0A165H113"/>
<feature type="compositionally biased region" description="Polar residues" evidence="1">
    <location>
        <begin position="824"/>
        <end position="842"/>
    </location>
</feature>
<feature type="region of interest" description="Disordered" evidence="1">
    <location>
        <begin position="129"/>
        <end position="169"/>
    </location>
</feature>
<feature type="compositionally biased region" description="Pro residues" evidence="1">
    <location>
        <begin position="1200"/>
        <end position="1211"/>
    </location>
</feature>
<dbReference type="STRING" id="1328760.A0A165H113"/>
<feature type="compositionally biased region" description="Low complexity" evidence="1">
    <location>
        <begin position="979"/>
        <end position="992"/>
    </location>
</feature>
<feature type="compositionally biased region" description="Low complexity" evidence="1">
    <location>
        <begin position="1075"/>
        <end position="1085"/>
    </location>
</feature>
<feature type="compositionally biased region" description="Basic and acidic residues" evidence="1">
    <location>
        <begin position="878"/>
        <end position="891"/>
    </location>
</feature>
<feature type="region of interest" description="Disordered" evidence="1">
    <location>
        <begin position="181"/>
        <end position="269"/>
    </location>
</feature>